<dbReference type="AlphaFoldDB" id="A0A6G8PX58"/>
<dbReference type="PANTHER" id="PTHR34824">
    <property type="entry name" value="HEAT-INDUCIBLE TRANSCRIPTION REPRESSOR HRCA"/>
    <property type="match status" value="1"/>
</dbReference>
<accession>A0A6G8PX58</accession>
<dbReference type="InterPro" id="IPR002571">
    <property type="entry name" value="HrcA"/>
</dbReference>
<keyword evidence="6" id="KW-1185">Reference proteome</keyword>
<evidence type="ECO:0000259" key="4">
    <source>
        <dbReference type="Pfam" id="PF01628"/>
    </source>
</evidence>
<evidence type="ECO:0000256" key="2">
    <source>
        <dbReference type="ARBA" id="ARBA00023015"/>
    </source>
</evidence>
<keyword evidence="2" id="KW-0805">Transcription regulation</keyword>
<evidence type="ECO:0000313" key="5">
    <source>
        <dbReference type="EMBL" id="QIN78804.1"/>
    </source>
</evidence>
<evidence type="ECO:0000256" key="3">
    <source>
        <dbReference type="ARBA" id="ARBA00023163"/>
    </source>
</evidence>
<dbReference type="Proteomes" id="UP000502706">
    <property type="component" value="Chromosome"/>
</dbReference>
<organism evidence="5 6">
    <name type="scientific">Rubrobacter marinus</name>
    <dbReference type="NCBI Taxonomy" id="2653852"/>
    <lineage>
        <taxon>Bacteria</taxon>
        <taxon>Bacillati</taxon>
        <taxon>Actinomycetota</taxon>
        <taxon>Rubrobacteria</taxon>
        <taxon>Rubrobacterales</taxon>
        <taxon>Rubrobacteraceae</taxon>
        <taxon>Rubrobacter</taxon>
    </lineage>
</organism>
<dbReference type="GO" id="GO:0045892">
    <property type="term" value="P:negative regulation of DNA-templated transcription"/>
    <property type="evidence" value="ECO:0007669"/>
    <property type="project" value="TreeGrafter"/>
</dbReference>
<dbReference type="EMBL" id="CP045121">
    <property type="protein sequence ID" value="QIN78804.1"/>
    <property type="molecule type" value="Genomic_DNA"/>
</dbReference>
<evidence type="ECO:0000313" key="6">
    <source>
        <dbReference type="Proteomes" id="UP000502706"/>
    </source>
</evidence>
<dbReference type="Pfam" id="PF01628">
    <property type="entry name" value="HrcA"/>
    <property type="match status" value="1"/>
</dbReference>
<gene>
    <name evidence="5" type="ORF">GBA65_10045</name>
</gene>
<dbReference type="SUPFAM" id="SSF55781">
    <property type="entry name" value="GAF domain-like"/>
    <property type="match status" value="1"/>
</dbReference>
<dbReference type="GO" id="GO:0003677">
    <property type="term" value="F:DNA binding"/>
    <property type="evidence" value="ECO:0007669"/>
    <property type="project" value="InterPro"/>
</dbReference>
<feature type="domain" description="Heat-inducible transcription repressor HrcA C-terminal" evidence="4">
    <location>
        <begin position="4"/>
        <end position="83"/>
    </location>
</feature>
<protein>
    <recommendedName>
        <fullName evidence="4">Heat-inducible transcription repressor HrcA C-terminal domain-containing protein</fullName>
    </recommendedName>
</protein>
<dbReference type="KEGG" id="rmar:GBA65_10045"/>
<reference evidence="5 6" key="1">
    <citation type="submission" date="2019-10" db="EMBL/GenBank/DDBJ databases">
        <title>Rubrobacter sp nov SCSIO 52915 isolated from a deep-sea sediment in the South China Sea.</title>
        <authorList>
            <person name="Chen R.W."/>
        </authorList>
    </citation>
    <scope>NUCLEOTIDE SEQUENCE [LARGE SCALE GENOMIC DNA]</scope>
    <source>
        <strain evidence="5 6">SCSIO 52915</strain>
    </source>
</reference>
<dbReference type="InterPro" id="IPR021153">
    <property type="entry name" value="HrcA_C"/>
</dbReference>
<dbReference type="Gene3D" id="3.30.450.40">
    <property type="match status" value="1"/>
</dbReference>
<dbReference type="InterPro" id="IPR029016">
    <property type="entry name" value="GAF-like_dom_sf"/>
</dbReference>
<name>A0A6G8PX58_9ACTN</name>
<proteinExistence type="predicted"/>
<dbReference type="PANTHER" id="PTHR34824:SF1">
    <property type="entry name" value="HEAT-INDUCIBLE TRANSCRIPTION REPRESSOR HRCA"/>
    <property type="match status" value="1"/>
</dbReference>
<evidence type="ECO:0000256" key="1">
    <source>
        <dbReference type="ARBA" id="ARBA00022491"/>
    </source>
</evidence>
<keyword evidence="3" id="KW-0804">Transcription</keyword>
<keyword evidence="1" id="KW-0678">Repressor</keyword>
<sequence>MDPASLAAVVEVFERRRWLLKLVGDSLRRSVSSSGVVVSIGAESGFYNLTGTSLVAAAYSRHERPFGVVTLIGPKRMEYGAAISTVRSAAEALTQHLDSRF</sequence>